<evidence type="ECO:0000256" key="2">
    <source>
        <dbReference type="ARBA" id="ARBA00023239"/>
    </source>
</evidence>
<dbReference type="KEGG" id="sspo:DDQ41_16095"/>
<evidence type="ECO:0000313" key="3">
    <source>
        <dbReference type="EMBL" id="AWK10167.1"/>
    </source>
</evidence>
<dbReference type="PANTHER" id="PTHR30272">
    <property type="entry name" value="3-HYDROXYACYL-[ACYL-CARRIER-PROTEIN] DEHYDRATASE"/>
    <property type="match status" value="1"/>
</dbReference>
<dbReference type="OrthoDB" id="9772788at2"/>
<dbReference type="InterPro" id="IPR013114">
    <property type="entry name" value="FabA_FabZ"/>
</dbReference>
<keyword evidence="2" id="KW-0456">Lyase</keyword>
<dbReference type="GO" id="GO:0016829">
    <property type="term" value="F:lyase activity"/>
    <property type="evidence" value="ECO:0007669"/>
    <property type="project" value="UniProtKB-KW"/>
</dbReference>
<dbReference type="SUPFAM" id="SSF54637">
    <property type="entry name" value="Thioesterase/thiol ester dehydrase-isomerase"/>
    <property type="match status" value="1"/>
</dbReference>
<evidence type="ECO:0000313" key="5">
    <source>
        <dbReference type="Proteomes" id="UP000245051"/>
    </source>
</evidence>
<evidence type="ECO:0000313" key="4">
    <source>
        <dbReference type="EMBL" id="GBQ00865.1"/>
    </source>
</evidence>
<gene>
    <name evidence="3" type="ORF">DDQ41_16095</name>
    <name evidence="4" type="ORF">SSP531S_22870</name>
</gene>
<dbReference type="PANTHER" id="PTHR30272:SF1">
    <property type="entry name" value="3-HYDROXYACYL-[ACYL-CARRIER-PROTEIN] DEHYDRATASE"/>
    <property type="match status" value="1"/>
</dbReference>
<protein>
    <submittedName>
        <fullName evidence="4">3-hydroxyacyl-ACP dehydratase</fullName>
    </submittedName>
</protein>
<dbReference type="Pfam" id="PF07977">
    <property type="entry name" value="FabA"/>
    <property type="match status" value="1"/>
</dbReference>
<evidence type="ECO:0000313" key="6">
    <source>
        <dbReference type="Proteomes" id="UP000265354"/>
    </source>
</evidence>
<comment type="similarity">
    <text evidence="1">Belongs to the thioester dehydratase family. FabZ subfamily.</text>
</comment>
<dbReference type="AlphaFoldDB" id="A0A2S1Z1B7"/>
<reference evidence="3 5" key="1">
    <citation type="submission" date="2018-05" db="EMBL/GenBank/DDBJ databases">
        <title>Complete genome sequence of the Type Strain of Streptomyces spongiicola HNM0071, the producer of staurosporine.</title>
        <authorList>
            <person name="Zhou S."/>
            <person name="Huang X."/>
        </authorList>
    </citation>
    <scope>NUCLEOTIDE SEQUENCE [LARGE SCALE GENOMIC DNA]</scope>
    <source>
        <strain evidence="3 5">HNM0071</strain>
    </source>
</reference>
<dbReference type="Gene3D" id="3.10.129.10">
    <property type="entry name" value="Hotdog Thioesterase"/>
    <property type="match status" value="1"/>
</dbReference>
<dbReference type="InterPro" id="IPR029069">
    <property type="entry name" value="HotDog_dom_sf"/>
</dbReference>
<dbReference type="RefSeq" id="WP_109295113.1">
    <property type="nucleotide sequence ID" value="NZ_BGZL01000005.1"/>
</dbReference>
<name>A0A2S1Z1B7_9ACTN</name>
<evidence type="ECO:0000256" key="1">
    <source>
        <dbReference type="ARBA" id="ARBA00009174"/>
    </source>
</evidence>
<organism evidence="4 6">
    <name type="scientific">Streptomyces spongiicola</name>
    <dbReference type="NCBI Taxonomy" id="1690221"/>
    <lineage>
        <taxon>Bacteria</taxon>
        <taxon>Bacillati</taxon>
        <taxon>Actinomycetota</taxon>
        <taxon>Actinomycetes</taxon>
        <taxon>Kitasatosporales</taxon>
        <taxon>Streptomycetaceae</taxon>
        <taxon>Streptomyces</taxon>
    </lineage>
</organism>
<dbReference type="EMBL" id="BGZL01000005">
    <property type="protein sequence ID" value="GBQ00865.1"/>
    <property type="molecule type" value="Genomic_DNA"/>
</dbReference>
<sequence>MTAYGIDRIKNTIPHRGEILLVDRVTQVTPGESLTALKAVSGNEPCYAPLGQDAAAADYAYPTSLVIESWAQSAVLLSVWENPNPDVLAGKVELAGAINEVAFGVRVHPGDVMEHRVRLVKSVDETAILAGETYSAGREVLRISSFVVALRGVSELLPAPDRALSKV</sequence>
<dbReference type="EMBL" id="CP029254">
    <property type="protein sequence ID" value="AWK10167.1"/>
    <property type="molecule type" value="Genomic_DNA"/>
</dbReference>
<dbReference type="Proteomes" id="UP000245051">
    <property type="component" value="Chromosome"/>
</dbReference>
<dbReference type="Proteomes" id="UP000265354">
    <property type="component" value="Unassembled WGS sequence"/>
</dbReference>
<accession>A0A2S1Z1B7</accession>
<proteinExistence type="inferred from homology"/>
<keyword evidence="5" id="KW-1185">Reference proteome</keyword>
<reference evidence="4 6" key="2">
    <citation type="submission" date="2018-07" db="EMBL/GenBank/DDBJ databases">
        <title>Whole Genome Shotgun Sequence of Streptomyces spongiicola strain 531S.</title>
        <authorList>
            <person name="Dohra H."/>
            <person name="Kodani S."/>
        </authorList>
    </citation>
    <scope>NUCLEOTIDE SEQUENCE [LARGE SCALE GENOMIC DNA]</scope>
    <source>
        <strain evidence="4 6">531S</strain>
    </source>
</reference>